<dbReference type="AlphaFoldDB" id="A0A392RKN4"/>
<dbReference type="EMBL" id="LXQA010237963">
    <property type="protein sequence ID" value="MCI36839.1"/>
    <property type="molecule type" value="Genomic_DNA"/>
</dbReference>
<evidence type="ECO:0000313" key="1">
    <source>
        <dbReference type="EMBL" id="MCI36839.1"/>
    </source>
</evidence>
<protein>
    <submittedName>
        <fullName evidence="1">Uncharacterized protein</fullName>
    </submittedName>
</protein>
<organism evidence="1 2">
    <name type="scientific">Trifolium medium</name>
    <dbReference type="NCBI Taxonomy" id="97028"/>
    <lineage>
        <taxon>Eukaryota</taxon>
        <taxon>Viridiplantae</taxon>
        <taxon>Streptophyta</taxon>
        <taxon>Embryophyta</taxon>
        <taxon>Tracheophyta</taxon>
        <taxon>Spermatophyta</taxon>
        <taxon>Magnoliopsida</taxon>
        <taxon>eudicotyledons</taxon>
        <taxon>Gunneridae</taxon>
        <taxon>Pentapetalae</taxon>
        <taxon>rosids</taxon>
        <taxon>fabids</taxon>
        <taxon>Fabales</taxon>
        <taxon>Fabaceae</taxon>
        <taxon>Papilionoideae</taxon>
        <taxon>50 kb inversion clade</taxon>
        <taxon>NPAAA clade</taxon>
        <taxon>Hologalegina</taxon>
        <taxon>IRL clade</taxon>
        <taxon>Trifolieae</taxon>
        <taxon>Trifolium</taxon>
    </lineage>
</organism>
<name>A0A392RKN4_9FABA</name>
<keyword evidence="2" id="KW-1185">Reference proteome</keyword>
<proteinExistence type="predicted"/>
<dbReference type="Proteomes" id="UP000265520">
    <property type="component" value="Unassembled WGS sequence"/>
</dbReference>
<accession>A0A392RKN4</accession>
<comment type="caution">
    <text evidence="1">The sequence shown here is derived from an EMBL/GenBank/DDBJ whole genome shotgun (WGS) entry which is preliminary data.</text>
</comment>
<evidence type="ECO:0000313" key="2">
    <source>
        <dbReference type="Proteomes" id="UP000265520"/>
    </source>
</evidence>
<sequence length="48" mass="5299">MSCSNYRMNLDLIALKRAGAQQCHAFIFSFSAASGHYKLLLGPPTPRD</sequence>
<reference evidence="1 2" key="1">
    <citation type="journal article" date="2018" name="Front. Plant Sci.">
        <title>Red Clover (Trifolium pratense) and Zigzag Clover (T. medium) - A Picture of Genomic Similarities and Differences.</title>
        <authorList>
            <person name="Dluhosova J."/>
            <person name="Istvanek J."/>
            <person name="Nedelnik J."/>
            <person name="Repkova J."/>
        </authorList>
    </citation>
    <scope>NUCLEOTIDE SEQUENCE [LARGE SCALE GENOMIC DNA]</scope>
    <source>
        <strain evidence="2">cv. 10/8</strain>
        <tissue evidence="1">Leaf</tissue>
    </source>
</reference>